<sequence length="245" mass="27089">MEEIRNFLRTNLIGTLPRHGPKAADALAQQLHSIERGLKTGFIWDFACFSAAQANDLLTKLKEAKLVKNSLLAFQIGEDFGFLDGSRIDEIKSDNFAFIDISKHLNCPVVVGKSSQNSETIQQTLNSIHAQIQHSIPNEILTLVFDSTVHCIPTVFGLLIGYPVVYWFDVAQSDQNCLSGVPLTVFQVGWRPQSGPNITTPAVSFSVPCSVLEIVQNSVDLWKQKVADSELHFTSFSKTLDTVVL</sequence>
<evidence type="ECO:0000256" key="1">
    <source>
        <dbReference type="ARBA" id="ARBA00007065"/>
    </source>
</evidence>
<dbReference type="InterPro" id="IPR027850">
    <property type="entry name" value="DUF4504"/>
</dbReference>
<proteinExistence type="inferred from homology"/>
<organism evidence="2">
    <name type="scientific">Culex pipiens</name>
    <name type="common">House mosquito</name>
    <dbReference type="NCBI Taxonomy" id="7175"/>
    <lineage>
        <taxon>Eukaryota</taxon>
        <taxon>Metazoa</taxon>
        <taxon>Ecdysozoa</taxon>
        <taxon>Arthropoda</taxon>
        <taxon>Hexapoda</taxon>
        <taxon>Insecta</taxon>
        <taxon>Pterygota</taxon>
        <taxon>Neoptera</taxon>
        <taxon>Endopterygota</taxon>
        <taxon>Diptera</taxon>
        <taxon>Nematocera</taxon>
        <taxon>Culicoidea</taxon>
        <taxon>Culicidae</taxon>
        <taxon>Culicinae</taxon>
        <taxon>Culicini</taxon>
        <taxon>Culex</taxon>
        <taxon>Culex</taxon>
    </lineage>
</organism>
<dbReference type="AlphaFoldDB" id="A0A8D8F1A9"/>
<protein>
    <submittedName>
        <fullName evidence="2">UPF0739 protein C1orf74</fullName>
    </submittedName>
</protein>
<reference evidence="2" key="1">
    <citation type="submission" date="2021-05" db="EMBL/GenBank/DDBJ databases">
        <authorList>
            <person name="Alioto T."/>
            <person name="Alioto T."/>
            <person name="Gomez Garrido J."/>
        </authorList>
    </citation>
    <scope>NUCLEOTIDE SEQUENCE</scope>
</reference>
<name>A0A8D8F1A9_CULPI</name>
<dbReference type="EMBL" id="HBUE01028962">
    <property type="protein sequence ID" value="CAG6455622.1"/>
    <property type="molecule type" value="Transcribed_RNA"/>
</dbReference>
<dbReference type="PANTHER" id="PTHR31366">
    <property type="entry name" value="UPF0739 PROTEIN C1ORF74"/>
    <property type="match status" value="1"/>
</dbReference>
<dbReference type="PANTHER" id="PTHR31366:SF2">
    <property type="entry name" value="UPF0739 PROTEIN C1ORF74"/>
    <property type="match status" value="1"/>
</dbReference>
<evidence type="ECO:0000313" key="2">
    <source>
        <dbReference type="EMBL" id="CAG6455622.1"/>
    </source>
</evidence>
<dbReference type="Pfam" id="PF14953">
    <property type="entry name" value="DUF4504"/>
    <property type="match status" value="1"/>
</dbReference>
<comment type="similarity">
    <text evidence="1">Belongs to the UPF0739 family.</text>
</comment>
<accession>A0A8D8F1A9</accession>